<evidence type="ECO:0000313" key="21">
    <source>
        <dbReference type="Proteomes" id="UP001596020"/>
    </source>
</evidence>
<dbReference type="SMART" id="SM00474">
    <property type="entry name" value="35EXOc"/>
    <property type="match status" value="1"/>
</dbReference>
<evidence type="ECO:0000259" key="18">
    <source>
        <dbReference type="SMART" id="SM00475"/>
    </source>
</evidence>
<dbReference type="Gene3D" id="3.30.420.10">
    <property type="entry name" value="Ribonuclease H-like superfamily/Ribonuclease H"/>
    <property type="match status" value="1"/>
</dbReference>
<comment type="function">
    <text evidence="16">In addition to polymerase activity, this DNA polymerase exhibits 3'-5' and 5'-3' exonuclease activity.</text>
</comment>
<dbReference type="Pfam" id="PF01612">
    <property type="entry name" value="DNA_pol_A_exo1"/>
    <property type="match status" value="1"/>
</dbReference>
<evidence type="ECO:0000256" key="3">
    <source>
        <dbReference type="ARBA" id="ARBA00020311"/>
    </source>
</evidence>
<dbReference type="Gene3D" id="3.30.70.370">
    <property type="match status" value="1"/>
</dbReference>
<dbReference type="CDD" id="cd09859">
    <property type="entry name" value="PIN_53EXO"/>
    <property type="match status" value="1"/>
</dbReference>
<feature type="domain" description="5'-3' exonuclease" evidence="18">
    <location>
        <begin position="2"/>
        <end position="264"/>
    </location>
</feature>
<evidence type="ECO:0000256" key="2">
    <source>
        <dbReference type="ARBA" id="ARBA00012417"/>
    </source>
</evidence>
<evidence type="ECO:0000259" key="19">
    <source>
        <dbReference type="SMART" id="SM00482"/>
    </source>
</evidence>
<dbReference type="PRINTS" id="PR00868">
    <property type="entry name" value="DNAPOLI"/>
</dbReference>
<dbReference type="InterPro" id="IPR002562">
    <property type="entry name" value="3'-5'_exonuclease_dom"/>
</dbReference>
<dbReference type="Gene3D" id="1.10.150.20">
    <property type="entry name" value="5' to 3' exonuclease, C-terminal subdomain"/>
    <property type="match status" value="2"/>
</dbReference>
<name>A0ABV9K839_9PORP</name>
<evidence type="ECO:0000256" key="12">
    <source>
        <dbReference type="ARBA" id="ARBA00023125"/>
    </source>
</evidence>
<evidence type="ECO:0000256" key="14">
    <source>
        <dbReference type="ARBA" id="ARBA00049244"/>
    </source>
</evidence>
<organism evidence="20 21">
    <name type="scientific">Falsiporphyromonas endometrii</name>
    <dbReference type="NCBI Taxonomy" id="1387297"/>
    <lineage>
        <taxon>Bacteria</taxon>
        <taxon>Pseudomonadati</taxon>
        <taxon>Bacteroidota</taxon>
        <taxon>Bacteroidia</taxon>
        <taxon>Bacteroidales</taxon>
        <taxon>Porphyromonadaceae</taxon>
        <taxon>Falsiporphyromonas</taxon>
    </lineage>
</organism>
<keyword evidence="5 16" id="KW-0548">Nucleotidyltransferase</keyword>
<dbReference type="CDD" id="cd06139">
    <property type="entry name" value="DNA_polA_I_Ecoli_like_exo"/>
    <property type="match status" value="1"/>
</dbReference>
<dbReference type="Pfam" id="PF00476">
    <property type="entry name" value="DNA_pol_A"/>
    <property type="match status" value="1"/>
</dbReference>
<dbReference type="Gene3D" id="3.40.50.1010">
    <property type="entry name" value="5'-nuclease"/>
    <property type="match status" value="1"/>
</dbReference>
<keyword evidence="4 16" id="KW-0808">Transferase</keyword>
<feature type="domain" description="DNA-directed DNA polymerase family A palm" evidence="19">
    <location>
        <begin position="704"/>
        <end position="911"/>
    </location>
</feature>
<evidence type="ECO:0000256" key="6">
    <source>
        <dbReference type="ARBA" id="ARBA00022705"/>
    </source>
</evidence>
<accession>A0ABV9K839</accession>
<dbReference type="NCBIfam" id="TIGR00593">
    <property type="entry name" value="pola"/>
    <property type="match status" value="1"/>
</dbReference>
<evidence type="ECO:0000259" key="17">
    <source>
        <dbReference type="SMART" id="SM00474"/>
    </source>
</evidence>
<dbReference type="SUPFAM" id="SSF56672">
    <property type="entry name" value="DNA/RNA polymerases"/>
    <property type="match status" value="1"/>
</dbReference>
<dbReference type="InterPro" id="IPR002421">
    <property type="entry name" value="5-3_exonuclease"/>
</dbReference>
<sequence length="948" mass="107741">MKRQQVYLLDAYALIFRAFYAFIKNPITNSKGVDTSAIFGFVLTLQDILEKASPDMIAVAFDPAGGTFRHKEFPEYKAQRDATPEGIIQAVPYIKMILEAYRIPIIEVENYEADDVIGTLAIQGEKKGYDVFMVTPDKDYGQIVSDHIKMYRPSRNGGFDLWGPKEIGEHFDINGPEQVRDLLGLMGDASDNIPGCKGIGAKTASKLLKKYGDIDNIYAHIDEIRGAMKKKLIEGKEDTMMSRYLTTICTDVPVSFDDEAYKLKSIDREKMLEIFRELEFRSLGKRILGIDNLYAAQPPISQSDASTSLTQEAKENAEDYYQASLFEGGEQINQNTLFGEDDFTEVKSAATLPHTYHLVQTKEDRDRLWSKLSQANAFAFDTETNNIDALKAEIVGISFCCTAGEAYYIPLPKDRTEVIDILTPLKRLLNESKHLKIGQNLKYDLQVLGNYQIEGSGPFFDTMIAHYILFPEEKHNMDDMASRLLNYKCISYDEMIKKATKKNDITTVPLEEIREYAAEDADITFRIYEKLLPLFDNQEISNLLKLIEMPLMPVLASMEREGVKLDTKVLEKLSKEINDRLVETEAEVVKMAGKEFNVNSPKQVGEVLFEDLKLGNKPKKTKSGSYSTSEENLLKVRKEHPIVQKILDYRGDKKLLNTYIEPLPGLLHQDGRLHSSFNQCVTATGRLSSSDPNLQNIPIRTSDGSRIREAFVARSNDYCFLSADYSQIELRLMAHLSRDEALIKDFIDGEDVHRATAAKIYGVKLSEVTQDQRRKAKTANFGIIYGISVFGLSERLDIPRGEAKDIIEGYFRHYPRVRKYMDEVVEEARKKGYVQTLLGRRRYLPDINSRNKNIRSFAERNAINAPIQGTAADIIKMAMIKIYKELSARNFKTKMILQVHDELNFDVFKPELEEVKEIVREGMEHVIPDLSVPLIAEMGVGSNWLEAH</sequence>
<dbReference type="Pfam" id="PF02739">
    <property type="entry name" value="5_3_exonuc_N"/>
    <property type="match status" value="1"/>
</dbReference>
<dbReference type="InterPro" id="IPR036279">
    <property type="entry name" value="5-3_exonuclease_C_sf"/>
</dbReference>
<evidence type="ECO:0000256" key="9">
    <source>
        <dbReference type="ARBA" id="ARBA00022801"/>
    </source>
</evidence>
<dbReference type="InterPro" id="IPR001098">
    <property type="entry name" value="DNA-dir_DNA_pol_A_palm_dom"/>
</dbReference>
<evidence type="ECO:0000256" key="7">
    <source>
        <dbReference type="ARBA" id="ARBA00022722"/>
    </source>
</evidence>
<dbReference type="InterPro" id="IPR020045">
    <property type="entry name" value="DNA_polI_H3TH"/>
</dbReference>
<dbReference type="PANTHER" id="PTHR10133:SF27">
    <property type="entry name" value="DNA POLYMERASE NU"/>
    <property type="match status" value="1"/>
</dbReference>
<dbReference type="EC" id="2.7.7.7" evidence="2 15"/>
<comment type="catalytic activity">
    <reaction evidence="14 16">
        <text>DNA(n) + a 2'-deoxyribonucleoside 5'-triphosphate = DNA(n+1) + diphosphate</text>
        <dbReference type="Rhea" id="RHEA:22508"/>
        <dbReference type="Rhea" id="RHEA-COMP:17339"/>
        <dbReference type="Rhea" id="RHEA-COMP:17340"/>
        <dbReference type="ChEBI" id="CHEBI:33019"/>
        <dbReference type="ChEBI" id="CHEBI:61560"/>
        <dbReference type="ChEBI" id="CHEBI:173112"/>
        <dbReference type="EC" id="2.7.7.7"/>
    </reaction>
</comment>
<dbReference type="SMART" id="SM00279">
    <property type="entry name" value="HhH2"/>
    <property type="match status" value="1"/>
</dbReference>
<keyword evidence="10 16" id="KW-0269">Exonuclease</keyword>
<dbReference type="InterPro" id="IPR020046">
    <property type="entry name" value="5-3_exonucl_a-hlix_arch_N"/>
</dbReference>
<comment type="similarity">
    <text evidence="1 16">Belongs to the DNA polymerase type-A family.</text>
</comment>
<keyword evidence="7" id="KW-0540">Nuclease</keyword>
<evidence type="ECO:0000256" key="15">
    <source>
        <dbReference type="NCBIfam" id="TIGR00593"/>
    </source>
</evidence>
<dbReference type="InterPro" id="IPR018320">
    <property type="entry name" value="DNA_polymerase_1"/>
</dbReference>
<evidence type="ECO:0000313" key="20">
    <source>
        <dbReference type="EMBL" id="MFC4666163.1"/>
    </source>
</evidence>
<dbReference type="PANTHER" id="PTHR10133">
    <property type="entry name" value="DNA POLYMERASE I"/>
    <property type="match status" value="1"/>
</dbReference>
<evidence type="ECO:0000256" key="8">
    <source>
        <dbReference type="ARBA" id="ARBA00022763"/>
    </source>
</evidence>
<proteinExistence type="inferred from homology"/>
<dbReference type="SUPFAM" id="SSF47807">
    <property type="entry name" value="5' to 3' exonuclease, C-terminal subdomain"/>
    <property type="match status" value="1"/>
</dbReference>
<dbReference type="Gene3D" id="1.20.1060.10">
    <property type="entry name" value="Taq DNA Polymerase, Chain T, domain 4"/>
    <property type="match status" value="1"/>
</dbReference>
<dbReference type="NCBIfam" id="NF004397">
    <property type="entry name" value="PRK05755.1"/>
    <property type="match status" value="1"/>
</dbReference>
<dbReference type="GO" id="GO:0003887">
    <property type="term" value="F:DNA-directed DNA polymerase activity"/>
    <property type="evidence" value="ECO:0007669"/>
    <property type="project" value="UniProtKB-EC"/>
</dbReference>
<gene>
    <name evidence="16 20" type="primary">polA</name>
    <name evidence="20" type="ORF">ACFO3G_06080</name>
</gene>
<dbReference type="InterPro" id="IPR019760">
    <property type="entry name" value="DNA-dir_DNA_pol_A_CS"/>
</dbReference>
<evidence type="ECO:0000256" key="11">
    <source>
        <dbReference type="ARBA" id="ARBA00022932"/>
    </source>
</evidence>
<protein>
    <recommendedName>
        <fullName evidence="3 15">DNA polymerase I</fullName>
        <ecNumber evidence="2 15">2.7.7.7</ecNumber>
    </recommendedName>
</protein>
<reference evidence="21" key="1">
    <citation type="journal article" date="2019" name="Int. J. Syst. Evol. Microbiol.">
        <title>The Global Catalogue of Microorganisms (GCM) 10K type strain sequencing project: providing services to taxonomists for standard genome sequencing and annotation.</title>
        <authorList>
            <consortium name="The Broad Institute Genomics Platform"/>
            <consortium name="The Broad Institute Genome Sequencing Center for Infectious Disease"/>
            <person name="Wu L."/>
            <person name="Ma J."/>
        </authorList>
    </citation>
    <scope>NUCLEOTIDE SEQUENCE [LARGE SCALE GENOMIC DNA]</scope>
    <source>
        <strain evidence="21">CGMCC 4.7357</strain>
    </source>
</reference>
<feature type="domain" description="3'-5' exonuclease" evidence="17">
    <location>
        <begin position="356"/>
        <end position="536"/>
    </location>
</feature>
<keyword evidence="8 16" id="KW-0227">DNA damage</keyword>
<keyword evidence="6 16" id="KW-0235">DNA replication</keyword>
<evidence type="ECO:0000256" key="4">
    <source>
        <dbReference type="ARBA" id="ARBA00022679"/>
    </source>
</evidence>
<dbReference type="InterPro" id="IPR036397">
    <property type="entry name" value="RNaseH_sf"/>
</dbReference>
<evidence type="ECO:0000256" key="16">
    <source>
        <dbReference type="RuleBase" id="RU004460"/>
    </source>
</evidence>
<keyword evidence="13 16" id="KW-0234">DNA repair</keyword>
<dbReference type="EMBL" id="JBHSGO010000179">
    <property type="protein sequence ID" value="MFC4666163.1"/>
    <property type="molecule type" value="Genomic_DNA"/>
</dbReference>
<evidence type="ECO:0000256" key="10">
    <source>
        <dbReference type="ARBA" id="ARBA00022839"/>
    </source>
</evidence>
<dbReference type="Proteomes" id="UP001596020">
    <property type="component" value="Unassembled WGS sequence"/>
</dbReference>
<dbReference type="SMART" id="SM00482">
    <property type="entry name" value="POLAc"/>
    <property type="match status" value="1"/>
</dbReference>
<dbReference type="SMART" id="SM00475">
    <property type="entry name" value="53EXOc"/>
    <property type="match status" value="1"/>
</dbReference>
<keyword evidence="21" id="KW-1185">Reference proteome</keyword>
<dbReference type="InterPro" id="IPR008918">
    <property type="entry name" value="HhH2"/>
</dbReference>
<evidence type="ECO:0000256" key="5">
    <source>
        <dbReference type="ARBA" id="ARBA00022695"/>
    </source>
</evidence>
<evidence type="ECO:0000256" key="1">
    <source>
        <dbReference type="ARBA" id="ARBA00007705"/>
    </source>
</evidence>
<keyword evidence="11 16" id="KW-0239">DNA-directed DNA polymerase</keyword>
<dbReference type="PROSITE" id="PS00447">
    <property type="entry name" value="DNA_POLYMERASE_A"/>
    <property type="match status" value="1"/>
</dbReference>
<dbReference type="InterPro" id="IPR012337">
    <property type="entry name" value="RNaseH-like_sf"/>
</dbReference>
<dbReference type="CDD" id="cd08637">
    <property type="entry name" value="DNA_pol_A_pol_I_C"/>
    <property type="match status" value="1"/>
</dbReference>
<dbReference type="SUPFAM" id="SSF53098">
    <property type="entry name" value="Ribonuclease H-like"/>
    <property type="match status" value="1"/>
</dbReference>
<dbReference type="InterPro" id="IPR002298">
    <property type="entry name" value="DNA_polymerase_A"/>
</dbReference>
<dbReference type="CDD" id="cd09898">
    <property type="entry name" value="H3TH_53EXO"/>
    <property type="match status" value="1"/>
</dbReference>
<dbReference type="Pfam" id="PF01367">
    <property type="entry name" value="5_3_exonuc"/>
    <property type="match status" value="1"/>
</dbReference>
<dbReference type="InterPro" id="IPR029060">
    <property type="entry name" value="PIN-like_dom_sf"/>
</dbReference>
<keyword evidence="12 16" id="KW-0238">DNA-binding</keyword>
<comment type="caution">
    <text evidence="20">The sequence shown here is derived from an EMBL/GenBank/DDBJ whole genome shotgun (WGS) entry which is preliminary data.</text>
</comment>
<keyword evidence="9 16" id="KW-0378">Hydrolase</keyword>
<evidence type="ECO:0000256" key="13">
    <source>
        <dbReference type="ARBA" id="ARBA00023204"/>
    </source>
</evidence>
<dbReference type="InterPro" id="IPR043502">
    <property type="entry name" value="DNA/RNA_pol_sf"/>
</dbReference>
<dbReference type="SUPFAM" id="SSF88723">
    <property type="entry name" value="PIN domain-like"/>
    <property type="match status" value="1"/>
</dbReference>